<evidence type="ECO:0000313" key="1">
    <source>
        <dbReference type="WBParaSite" id="MCU_006998-RA"/>
    </source>
</evidence>
<protein>
    <submittedName>
        <fullName evidence="1">DNA helicase</fullName>
    </submittedName>
</protein>
<reference evidence="1" key="1">
    <citation type="submission" date="2019-11" db="UniProtKB">
        <authorList>
            <consortium name="WormBaseParasite"/>
        </authorList>
    </citation>
    <scope>IDENTIFICATION</scope>
</reference>
<dbReference type="AlphaFoldDB" id="A0A5K3FDN1"/>
<proteinExistence type="predicted"/>
<dbReference type="WBParaSite" id="MCU_006998-RA">
    <property type="protein sequence ID" value="MCU_006998-RA"/>
    <property type="gene ID" value="MCU_006998"/>
</dbReference>
<sequence length="186" mass="20480">MLSSFSATDVLARVQKALQRYRPRRLYQPYSGSPLFDNFLASPQLGIERSTLGILNSTIGFSRNVATILLLQSHVSTFLSNEYSIKAPEHVVVDEAPFTSDDIYEIDQVALAESLTQFRKALNGPKLRTTLKALTSNKAQTLSLRAAVQPVGGDKLALVLTVHDDVATNAGHEENVENYRTKITFG</sequence>
<organism evidence="1">
    <name type="scientific">Mesocestoides corti</name>
    <name type="common">Flatworm</name>
    <dbReference type="NCBI Taxonomy" id="53468"/>
    <lineage>
        <taxon>Eukaryota</taxon>
        <taxon>Metazoa</taxon>
        <taxon>Spiralia</taxon>
        <taxon>Lophotrochozoa</taxon>
        <taxon>Platyhelminthes</taxon>
        <taxon>Cestoda</taxon>
        <taxon>Eucestoda</taxon>
        <taxon>Cyclophyllidea</taxon>
        <taxon>Mesocestoididae</taxon>
        <taxon>Mesocestoides</taxon>
    </lineage>
</organism>
<name>A0A5K3FDN1_MESCO</name>
<accession>A0A5K3FDN1</accession>